<reference evidence="2 3" key="1">
    <citation type="journal article" date="2012" name="Genome Biol.">
        <title>Genome and low-iron response of an oceanic diatom adapted to chronic iron limitation.</title>
        <authorList>
            <person name="Lommer M."/>
            <person name="Specht M."/>
            <person name="Roy A.S."/>
            <person name="Kraemer L."/>
            <person name="Andreson R."/>
            <person name="Gutowska M.A."/>
            <person name="Wolf J."/>
            <person name="Bergner S.V."/>
            <person name="Schilhabel M.B."/>
            <person name="Klostermeier U.C."/>
            <person name="Beiko R.G."/>
            <person name="Rosenstiel P."/>
            <person name="Hippler M."/>
            <person name="Laroche J."/>
        </authorList>
    </citation>
    <scope>NUCLEOTIDE SEQUENCE [LARGE SCALE GENOMIC DNA]</scope>
    <source>
        <strain evidence="2 3">CCMP1005</strain>
    </source>
</reference>
<proteinExistence type="predicted"/>
<gene>
    <name evidence="2" type="ORF">THAOC_19927</name>
</gene>
<accession>K0SMW2</accession>
<evidence type="ECO:0000313" key="3">
    <source>
        <dbReference type="Proteomes" id="UP000266841"/>
    </source>
</evidence>
<feature type="region of interest" description="Disordered" evidence="1">
    <location>
        <begin position="88"/>
        <end position="129"/>
    </location>
</feature>
<evidence type="ECO:0000256" key="1">
    <source>
        <dbReference type="SAM" id="MobiDB-lite"/>
    </source>
</evidence>
<dbReference type="Proteomes" id="UP000266841">
    <property type="component" value="Unassembled WGS sequence"/>
</dbReference>
<name>K0SMW2_THAOC</name>
<feature type="compositionally biased region" description="Low complexity" evidence="1">
    <location>
        <begin position="94"/>
        <end position="108"/>
    </location>
</feature>
<protein>
    <submittedName>
        <fullName evidence="2">Uncharacterized protein</fullName>
    </submittedName>
</protein>
<dbReference type="EMBL" id="AGNL01022264">
    <property type="protein sequence ID" value="EJK59807.1"/>
    <property type="molecule type" value="Genomic_DNA"/>
</dbReference>
<comment type="caution">
    <text evidence="2">The sequence shown here is derived from an EMBL/GenBank/DDBJ whole genome shotgun (WGS) entry which is preliminary data.</text>
</comment>
<keyword evidence="3" id="KW-1185">Reference proteome</keyword>
<evidence type="ECO:0000313" key="2">
    <source>
        <dbReference type="EMBL" id="EJK59807.1"/>
    </source>
</evidence>
<sequence>MSSTQREMDAMLGPGVFDHGMLARDVVGAFGLIKSLNFDMRLIDFDNIQAALSMKLDTLGPGPARDRVFVIQAFCQRVVEYNNSLKQRTGTNLPAPADVAAPAASNNDGGRGDGSTRTGNNPPNYETSERIVGGPLWSHCVSGSHDWARMFGRQDDDDDDRGPWLTPRMAARIHYVAVRDAELEDYRECPPRLPKLARPFFKKSKSWRLAFGDCYARIAMRLQRGLPPSP</sequence>
<dbReference type="AlphaFoldDB" id="K0SMW2"/>
<feature type="non-terminal residue" evidence="2">
    <location>
        <position position="230"/>
    </location>
</feature>
<organism evidence="2 3">
    <name type="scientific">Thalassiosira oceanica</name>
    <name type="common">Marine diatom</name>
    <dbReference type="NCBI Taxonomy" id="159749"/>
    <lineage>
        <taxon>Eukaryota</taxon>
        <taxon>Sar</taxon>
        <taxon>Stramenopiles</taxon>
        <taxon>Ochrophyta</taxon>
        <taxon>Bacillariophyta</taxon>
        <taxon>Coscinodiscophyceae</taxon>
        <taxon>Thalassiosirophycidae</taxon>
        <taxon>Thalassiosirales</taxon>
        <taxon>Thalassiosiraceae</taxon>
        <taxon>Thalassiosira</taxon>
    </lineage>
</organism>
<dbReference type="OrthoDB" id="53936at2759"/>